<accession>A0ABZ2Y0L3</accession>
<dbReference type="SUPFAM" id="SSF48208">
    <property type="entry name" value="Six-hairpin glycosidases"/>
    <property type="match status" value="1"/>
</dbReference>
<feature type="domain" description="Glycoside hydrolase family 65 C-terminal" evidence="3">
    <location>
        <begin position="693"/>
        <end position="754"/>
    </location>
</feature>
<dbReference type="Pfam" id="PF03636">
    <property type="entry name" value="Glyco_hydro_65N"/>
    <property type="match status" value="1"/>
</dbReference>
<evidence type="ECO:0000259" key="3">
    <source>
        <dbReference type="Pfam" id="PF03633"/>
    </source>
</evidence>
<dbReference type="Pfam" id="PF03633">
    <property type="entry name" value="Glyco_hydro_65C"/>
    <property type="match status" value="1"/>
</dbReference>
<keyword evidence="6" id="KW-1185">Reference proteome</keyword>
<comment type="similarity">
    <text evidence="1">Belongs to the glycosyl hydrolase 65 family.</text>
</comment>
<protein>
    <submittedName>
        <fullName evidence="5">Glycoside hydrolase family 65 protein</fullName>
    </submittedName>
</protein>
<dbReference type="InterPro" id="IPR011013">
    <property type="entry name" value="Gal_mutarotase_sf_dom"/>
</dbReference>
<dbReference type="InterPro" id="IPR005194">
    <property type="entry name" value="Glyco_hydro_65_C"/>
</dbReference>
<dbReference type="PANTHER" id="PTHR11051">
    <property type="entry name" value="GLYCOSYL HYDROLASE-RELATED"/>
    <property type="match status" value="1"/>
</dbReference>
<dbReference type="InterPro" id="IPR008928">
    <property type="entry name" value="6-hairpin_glycosidase_sf"/>
</dbReference>
<name>A0ABZ2Y0L3_9FIRM</name>
<dbReference type="Gene3D" id="2.60.420.10">
    <property type="entry name" value="Maltose phosphorylase, domain 3"/>
    <property type="match status" value="1"/>
</dbReference>
<dbReference type="InterPro" id="IPR012341">
    <property type="entry name" value="6hp_glycosidase-like_sf"/>
</dbReference>
<evidence type="ECO:0000259" key="2">
    <source>
        <dbReference type="Pfam" id="PF03632"/>
    </source>
</evidence>
<gene>
    <name evidence="5" type="ORF">QBE51_08425</name>
</gene>
<feature type="domain" description="Glycoside hydrolase family 65 central catalytic" evidence="2">
    <location>
        <begin position="323"/>
        <end position="683"/>
    </location>
</feature>
<dbReference type="InterPro" id="IPR005195">
    <property type="entry name" value="Glyco_hydro_65_M"/>
</dbReference>
<dbReference type="Pfam" id="PF03632">
    <property type="entry name" value="Glyco_hydro_65m"/>
    <property type="match status" value="1"/>
</dbReference>
<dbReference type="InterPro" id="IPR005196">
    <property type="entry name" value="Glyco_hydro_65_N"/>
</dbReference>
<proteinExistence type="inferred from homology"/>
<organism evidence="5 6">
    <name type="scientific">Defluviitalea saccharophila</name>
    <dbReference type="NCBI Taxonomy" id="879970"/>
    <lineage>
        <taxon>Bacteria</taxon>
        <taxon>Bacillati</taxon>
        <taxon>Bacillota</taxon>
        <taxon>Clostridia</taxon>
        <taxon>Lachnospirales</taxon>
        <taxon>Defluviitaleaceae</taxon>
        <taxon>Defluviitalea</taxon>
    </lineage>
</organism>
<feature type="domain" description="Glycoside hydrolase family 65 N-terminal" evidence="4">
    <location>
        <begin position="16"/>
        <end position="267"/>
    </location>
</feature>
<dbReference type="EMBL" id="CP121687">
    <property type="protein sequence ID" value="WZL68853.1"/>
    <property type="molecule type" value="Genomic_DNA"/>
</dbReference>
<dbReference type="Gene3D" id="2.70.98.40">
    <property type="entry name" value="Glycoside hydrolase, family 65, N-terminal domain"/>
    <property type="match status" value="1"/>
</dbReference>
<dbReference type="SUPFAM" id="SSF74650">
    <property type="entry name" value="Galactose mutarotase-like"/>
    <property type="match status" value="1"/>
</dbReference>
<reference evidence="5 6" key="1">
    <citation type="submission" date="2023-03" db="EMBL/GenBank/DDBJ databases">
        <title>Novel Species.</title>
        <authorList>
            <person name="Ma S."/>
        </authorList>
    </citation>
    <scope>NUCLEOTIDE SEQUENCE [LARGE SCALE GENOMIC DNA]</scope>
    <source>
        <strain evidence="5 6">LIND6LT2</strain>
    </source>
</reference>
<dbReference type="InterPro" id="IPR037018">
    <property type="entry name" value="GH65_N"/>
</dbReference>
<dbReference type="Proteomes" id="UP001486565">
    <property type="component" value="Chromosome"/>
</dbReference>
<evidence type="ECO:0000259" key="4">
    <source>
        <dbReference type="Pfam" id="PF03636"/>
    </source>
</evidence>
<dbReference type="NCBIfam" id="NF010380">
    <property type="entry name" value="PRK13807.1"/>
    <property type="match status" value="1"/>
</dbReference>
<keyword evidence="5" id="KW-0378">Hydrolase</keyword>
<dbReference type="GO" id="GO:0016787">
    <property type="term" value="F:hydrolase activity"/>
    <property type="evidence" value="ECO:0007669"/>
    <property type="project" value="UniProtKB-KW"/>
</dbReference>
<dbReference type="PANTHER" id="PTHR11051:SF14">
    <property type="entry name" value="MALTOSE PHOSPHORYLASE"/>
    <property type="match status" value="1"/>
</dbReference>
<evidence type="ECO:0000313" key="6">
    <source>
        <dbReference type="Proteomes" id="UP001486565"/>
    </source>
</evidence>
<sequence length="762" mass="89032">MNQDRIFGIDEWKIVETSLHKDNMRLAESITSIGNGHMGMRGNFEEKYSGDMHRGTYIAGVWFPDPTRVGWWKNGYPKYFGKVINATNFIGIDVLVDNEELDLYQTEVEDYYRELDMKNGILYRRFIANMAGKKTLFEVTRFVSVAKKELCLISYEATPLNYDGEITFIPYLDGDVFNEDSNYNEQFWLEIDQSISPKEGHLIMKTKENPFGTPRFTVCTSMKVEASGDCDIDIIQKDKYVGNKMIFKAKKDQPIKLYKYISVVTSRDYEETELKDKSFKVLDEAVKVGFSSLKEEHSKAWLERWEKADVEIKGDPEAQQGIRFNLFQMFSTYYGDDPRLNIGPKGFTGEKYGGATYWDTEAYALPMYLAVADQEVSRNLLLYRYNQLEGAYHNARQQGLKGALYPMVTFTGVECHNEWEITFEEIHRNGAIAYAIYNYVNYTGDKEYLPAYGIDVLVGISRFWADRVHYHKKKDVYMMHGVTGPNEYENNVNNNWYTNTMAAWTLSYTLEVIDYLNKTNQNARLNELNVTEDEKAKWNEIVQKMYYPYDEELGVFVQHDTFLDKELMTVDELSPEDRPLNKNWSWDKILRSCFIKQADVLQGIYFLNDRFTFEEKKRNFEFYEPMTVHESSLSSCIHSILAAELKMEEKAVEMYKRTARLDLDNYNHDTEDGLHITSMSGSWLSIVQGFAGMRTFNEELSFSPFIPKDWESYSFKINYRDRLIKVFVDKKDVIITLEKGEPLNLKLYGEKIELKDTCQRSL</sequence>
<dbReference type="InterPro" id="IPR017045">
    <property type="entry name" value="Malt_Pase/Glycosyl_Hdrlase"/>
</dbReference>
<evidence type="ECO:0000313" key="5">
    <source>
        <dbReference type="EMBL" id="WZL68853.1"/>
    </source>
</evidence>
<dbReference type="PIRSF" id="PIRSF036289">
    <property type="entry name" value="Glycosyl_hydrolase_malt_phosph"/>
    <property type="match status" value="1"/>
</dbReference>
<evidence type="ECO:0000256" key="1">
    <source>
        <dbReference type="ARBA" id="ARBA00006768"/>
    </source>
</evidence>
<dbReference type="Gene3D" id="1.50.10.10">
    <property type="match status" value="1"/>
</dbReference>
<dbReference type="RefSeq" id="WP_341875859.1">
    <property type="nucleotide sequence ID" value="NZ_CP121687.1"/>
</dbReference>